<comment type="similarity">
    <text evidence="3">Belongs to the peptidase M42 family.</text>
</comment>
<protein>
    <submittedName>
        <fullName evidence="4">M20/M25/M40 family metallo-hydrolase</fullName>
    </submittedName>
</protein>
<evidence type="ECO:0000256" key="2">
    <source>
        <dbReference type="ARBA" id="ARBA00022801"/>
    </source>
</evidence>
<dbReference type="PIRSF" id="PIRSF001123">
    <property type="entry name" value="PepA_GA"/>
    <property type="match status" value="1"/>
</dbReference>
<organism evidence="4 5">
    <name type="scientific">Enterococcus alishanensis</name>
    <dbReference type="NCBI Taxonomy" id="1303817"/>
    <lineage>
        <taxon>Bacteria</taxon>
        <taxon>Bacillati</taxon>
        <taxon>Bacillota</taxon>
        <taxon>Bacilli</taxon>
        <taxon>Lactobacillales</taxon>
        <taxon>Enterococcaceae</taxon>
        <taxon>Enterococcus</taxon>
    </lineage>
</organism>
<dbReference type="InterPro" id="IPR008007">
    <property type="entry name" value="Peptidase_M42"/>
</dbReference>
<dbReference type="Pfam" id="PF05343">
    <property type="entry name" value="Peptidase_M42"/>
    <property type="match status" value="1"/>
</dbReference>
<proteinExistence type="inferred from homology"/>
<dbReference type="PANTHER" id="PTHR32481:SF0">
    <property type="entry name" value="AMINOPEPTIDASE YPDE-RELATED"/>
    <property type="match status" value="1"/>
</dbReference>
<dbReference type="Proteomes" id="UP000774130">
    <property type="component" value="Unassembled WGS sequence"/>
</dbReference>
<gene>
    <name evidence="4" type="ORF">KUA55_02285</name>
</gene>
<keyword evidence="2" id="KW-0378">Hydrolase</keyword>
<comment type="caution">
    <text evidence="4">The sequence shown here is derived from an EMBL/GenBank/DDBJ whole genome shotgun (WGS) entry which is preliminary data.</text>
</comment>
<dbReference type="EMBL" id="JAHUZB010000001">
    <property type="protein sequence ID" value="MBV7389493.1"/>
    <property type="molecule type" value="Genomic_DNA"/>
</dbReference>
<keyword evidence="1" id="KW-0479">Metal-binding</keyword>
<evidence type="ECO:0000256" key="1">
    <source>
        <dbReference type="ARBA" id="ARBA00022723"/>
    </source>
</evidence>
<sequence length="347" mass="38261">MKLANLLMKLSNLDALPGQEEQVRLALKEEIQLSSQQDAFGNLYFGNLTATRKKIAIYAHMDEVGFFVHRITEEGFVYFYPIGGWWGHVILGQTVRATCRKNGYTLKGVVGTLPKENHDMKSVVPINEMYIDFGASSAEELIAAGLQIGDMILPDTIANYTFNQQKIIGKALDNRVACTVMSEVLNQYQGQNCEVIGVATVQEEAGTRGSKVAVKNVDADLNLVIDVANGKDTPKAAQFANRILGNGPGLVLADRTALGNLKLLDFIKEIAEEKNLNWQYDLLAGGGTDAGSVQLFNGKPTLVLCIPVRYCHSWHSIVDLKDIQRTIDLILAVLEVLDKRSDIFEQF</sequence>
<evidence type="ECO:0000313" key="4">
    <source>
        <dbReference type="EMBL" id="MBV7389493.1"/>
    </source>
</evidence>
<evidence type="ECO:0000256" key="3">
    <source>
        <dbReference type="PIRNR" id="PIRNR001123"/>
    </source>
</evidence>
<name>A0ABS6T9B6_9ENTE</name>
<evidence type="ECO:0000313" key="5">
    <source>
        <dbReference type="Proteomes" id="UP000774130"/>
    </source>
</evidence>
<accession>A0ABS6T9B6</accession>
<dbReference type="RefSeq" id="WP_218324550.1">
    <property type="nucleotide sequence ID" value="NZ_JAHUZB010000001.1"/>
</dbReference>
<dbReference type="PANTHER" id="PTHR32481">
    <property type="entry name" value="AMINOPEPTIDASE"/>
    <property type="match status" value="1"/>
</dbReference>
<dbReference type="InterPro" id="IPR051464">
    <property type="entry name" value="Peptidase_M42_aminopept"/>
</dbReference>
<keyword evidence="5" id="KW-1185">Reference proteome</keyword>
<reference evidence="4 5" key="1">
    <citation type="submission" date="2021-06" db="EMBL/GenBank/DDBJ databases">
        <title>Enterococcus alishanensis sp. nov., a novel lactic acid bacterium isolated from fresh coffee beans.</title>
        <authorList>
            <person name="Chen Y.-S."/>
        </authorList>
    </citation>
    <scope>NUCLEOTIDE SEQUENCE [LARGE SCALE GENOMIC DNA]</scope>
    <source>
        <strain evidence="4 5">ALS3</strain>
    </source>
</reference>